<protein>
    <submittedName>
        <fullName evidence="2">Uncharacterized protein</fullName>
    </submittedName>
</protein>
<dbReference type="OrthoDB" id="5552418at2759"/>
<evidence type="ECO:0000313" key="2">
    <source>
        <dbReference type="EMBL" id="KAF2749430.1"/>
    </source>
</evidence>
<dbReference type="Proteomes" id="UP000799440">
    <property type="component" value="Unassembled WGS sequence"/>
</dbReference>
<feature type="region of interest" description="Disordered" evidence="1">
    <location>
        <begin position="1"/>
        <end position="43"/>
    </location>
</feature>
<evidence type="ECO:0000313" key="3">
    <source>
        <dbReference type="Proteomes" id="UP000799440"/>
    </source>
</evidence>
<dbReference type="EMBL" id="MU006566">
    <property type="protein sequence ID" value="KAF2749430.1"/>
    <property type="molecule type" value="Genomic_DNA"/>
</dbReference>
<dbReference type="AlphaFoldDB" id="A0A6A6VIS2"/>
<evidence type="ECO:0000256" key="1">
    <source>
        <dbReference type="SAM" id="MobiDB-lite"/>
    </source>
</evidence>
<accession>A0A6A6VIS2</accession>
<feature type="compositionally biased region" description="Polar residues" evidence="1">
    <location>
        <begin position="29"/>
        <end position="43"/>
    </location>
</feature>
<gene>
    <name evidence="2" type="ORF">M011DRAFT_307740</name>
</gene>
<sequence length="368" mass="40689">MDNNDHRRRAIRPAFSSHHQPQTPPHSAAYSQASHNTTSSAAAVGQSYSGSQFIGPDVSHRFTAQGQLHRGANVALNDQSAFFGQTQVPTTAETPQYQSMSMYSTNYQQNRPSGMSMWASGPGVAQQYYTMSGSEPAPVATASGLVSQNVSNDFHPLAYTAQPPAGRDALLSSYTTRDMNEARESSQQTGYSQEAETAEQAAARKQEVMNQYQQLLLQTNGLHVNGRLQDAADNLIRLLEYVTTNAEALNLTRDDPVDPTKQKEFMLEFWRNHNNCWLATLQKQKTAMEESNMSTSQHLQSFISVATLERMGESVIRAAEVLSAFGLVDYEIGLWEEHIINMIMECEELVPDATWSSQPNVTASPGRD</sequence>
<feature type="compositionally biased region" description="Basic residues" evidence="1">
    <location>
        <begin position="1"/>
        <end position="11"/>
    </location>
</feature>
<proteinExistence type="predicted"/>
<keyword evidence="3" id="KW-1185">Reference proteome</keyword>
<name>A0A6A6VIS2_9PLEO</name>
<feature type="region of interest" description="Disordered" evidence="1">
    <location>
        <begin position="179"/>
        <end position="198"/>
    </location>
</feature>
<reference evidence="2" key="1">
    <citation type="journal article" date="2020" name="Stud. Mycol.">
        <title>101 Dothideomycetes genomes: a test case for predicting lifestyles and emergence of pathogens.</title>
        <authorList>
            <person name="Haridas S."/>
            <person name="Albert R."/>
            <person name="Binder M."/>
            <person name="Bloem J."/>
            <person name="Labutti K."/>
            <person name="Salamov A."/>
            <person name="Andreopoulos B."/>
            <person name="Baker S."/>
            <person name="Barry K."/>
            <person name="Bills G."/>
            <person name="Bluhm B."/>
            <person name="Cannon C."/>
            <person name="Castanera R."/>
            <person name="Culley D."/>
            <person name="Daum C."/>
            <person name="Ezra D."/>
            <person name="Gonzalez J."/>
            <person name="Henrissat B."/>
            <person name="Kuo A."/>
            <person name="Liang C."/>
            <person name="Lipzen A."/>
            <person name="Lutzoni F."/>
            <person name="Magnuson J."/>
            <person name="Mondo S."/>
            <person name="Nolan M."/>
            <person name="Ohm R."/>
            <person name="Pangilinan J."/>
            <person name="Park H.-J."/>
            <person name="Ramirez L."/>
            <person name="Alfaro M."/>
            <person name="Sun H."/>
            <person name="Tritt A."/>
            <person name="Yoshinaga Y."/>
            <person name="Zwiers L.-H."/>
            <person name="Turgeon B."/>
            <person name="Goodwin S."/>
            <person name="Spatafora J."/>
            <person name="Crous P."/>
            <person name="Grigoriev I."/>
        </authorList>
    </citation>
    <scope>NUCLEOTIDE SEQUENCE</scope>
    <source>
        <strain evidence="2">CBS 119925</strain>
    </source>
</reference>
<organism evidence="2 3">
    <name type="scientific">Sporormia fimetaria CBS 119925</name>
    <dbReference type="NCBI Taxonomy" id="1340428"/>
    <lineage>
        <taxon>Eukaryota</taxon>
        <taxon>Fungi</taxon>
        <taxon>Dikarya</taxon>
        <taxon>Ascomycota</taxon>
        <taxon>Pezizomycotina</taxon>
        <taxon>Dothideomycetes</taxon>
        <taxon>Pleosporomycetidae</taxon>
        <taxon>Pleosporales</taxon>
        <taxon>Sporormiaceae</taxon>
        <taxon>Sporormia</taxon>
    </lineage>
</organism>